<keyword evidence="3" id="KW-1185">Reference proteome</keyword>
<dbReference type="GeneID" id="63787366"/>
<sequence>MRPSLLFLLSVVASRPIHGPQDLTPGTAVSGQVITSPTIASDALVDNVQSRNDASTAAIASSDLTDNSIKKTRTKTKTKTRTKTTNILTSGAASQASTCHLQAALTFCFVAATVLAEL</sequence>
<protein>
    <submittedName>
        <fullName evidence="2">Uncharacterized protein</fullName>
    </submittedName>
</protein>
<evidence type="ECO:0000313" key="2">
    <source>
        <dbReference type="EMBL" id="ORY74799.1"/>
    </source>
</evidence>
<dbReference type="Proteomes" id="UP000193685">
    <property type="component" value="Unassembled WGS sequence"/>
</dbReference>
<dbReference type="RefSeq" id="XP_040722105.1">
    <property type="nucleotide sequence ID" value="XM_040870767.1"/>
</dbReference>
<proteinExistence type="predicted"/>
<dbReference type="EMBL" id="MCFI01000028">
    <property type="protein sequence ID" value="ORY74799.1"/>
    <property type="molecule type" value="Genomic_DNA"/>
</dbReference>
<feature type="signal peptide" evidence="1">
    <location>
        <begin position="1"/>
        <end position="19"/>
    </location>
</feature>
<organism evidence="2 3">
    <name type="scientific">Protomyces lactucae-debilis</name>
    <dbReference type="NCBI Taxonomy" id="2754530"/>
    <lineage>
        <taxon>Eukaryota</taxon>
        <taxon>Fungi</taxon>
        <taxon>Dikarya</taxon>
        <taxon>Ascomycota</taxon>
        <taxon>Taphrinomycotina</taxon>
        <taxon>Taphrinomycetes</taxon>
        <taxon>Taphrinales</taxon>
        <taxon>Protomycetaceae</taxon>
        <taxon>Protomyces</taxon>
    </lineage>
</organism>
<keyword evidence="1" id="KW-0732">Signal</keyword>
<accession>A0A1Y2ETA8</accession>
<evidence type="ECO:0000313" key="3">
    <source>
        <dbReference type="Proteomes" id="UP000193685"/>
    </source>
</evidence>
<name>A0A1Y2ETA8_PROLT</name>
<comment type="caution">
    <text evidence="2">The sequence shown here is derived from an EMBL/GenBank/DDBJ whole genome shotgun (WGS) entry which is preliminary data.</text>
</comment>
<feature type="chain" id="PRO_5012688852" evidence="1">
    <location>
        <begin position="20"/>
        <end position="118"/>
    </location>
</feature>
<gene>
    <name evidence="2" type="ORF">BCR37DRAFT_389772</name>
</gene>
<reference evidence="2 3" key="1">
    <citation type="submission" date="2016-07" db="EMBL/GenBank/DDBJ databases">
        <title>Pervasive Adenine N6-methylation of Active Genes in Fungi.</title>
        <authorList>
            <consortium name="DOE Joint Genome Institute"/>
            <person name="Mondo S.J."/>
            <person name="Dannebaum R.O."/>
            <person name="Kuo R.C."/>
            <person name="Labutti K."/>
            <person name="Haridas S."/>
            <person name="Kuo A."/>
            <person name="Salamov A."/>
            <person name="Ahrendt S.R."/>
            <person name="Lipzen A."/>
            <person name="Sullivan W."/>
            <person name="Andreopoulos W.B."/>
            <person name="Clum A."/>
            <person name="Lindquist E."/>
            <person name="Daum C."/>
            <person name="Ramamoorthy G.K."/>
            <person name="Gryganskyi A."/>
            <person name="Culley D."/>
            <person name="Magnuson J.K."/>
            <person name="James T.Y."/>
            <person name="O'Malley M.A."/>
            <person name="Stajich J.E."/>
            <person name="Spatafora J.W."/>
            <person name="Visel A."/>
            <person name="Grigoriev I.V."/>
        </authorList>
    </citation>
    <scope>NUCLEOTIDE SEQUENCE [LARGE SCALE GENOMIC DNA]</scope>
    <source>
        <strain evidence="2 3">12-1054</strain>
    </source>
</reference>
<dbReference type="AlphaFoldDB" id="A0A1Y2ETA8"/>
<evidence type="ECO:0000256" key="1">
    <source>
        <dbReference type="SAM" id="SignalP"/>
    </source>
</evidence>